<dbReference type="SMART" id="SM00028">
    <property type="entry name" value="TPR"/>
    <property type="match status" value="6"/>
</dbReference>
<evidence type="ECO:0000313" key="4">
    <source>
        <dbReference type="Proteomes" id="UP001595843"/>
    </source>
</evidence>
<dbReference type="Gene3D" id="1.25.40.10">
    <property type="entry name" value="Tetratricopeptide repeat domain"/>
    <property type="match status" value="2"/>
</dbReference>
<dbReference type="InterPro" id="IPR019734">
    <property type="entry name" value="TPR_rpt"/>
</dbReference>
<dbReference type="SMART" id="SM00530">
    <property type="entry name" value="HTH_XRE"/>
    <property type="match status" value="1"/>
</dbReference>
<dbReference type="Gene3D" id="1.10.260.40">
    <property type="entry name" value="lambda repressor-like DNA-binding domains"/>
    <property type="match status" value="1"/>
</dbReference>
<dbReference type="Pfam" id="PF13432">
    <property type="entry name" value="TPR_16"/>
    <property type="match status" value="1"/>
</dbReference>
<dbReference type="EMBL" id="JBHSAP010000015">
    <property type="protein sequence ID" value="MFC4077609.1"/>
    <property type="molecule type" value="Genomic_DNA"/>
</dbReference>
<organism evidence="3 4">
    <name type="scientific">Salinithrix halophila</name>
    <dbReference type="NCBI Taxonomy" id="1485204"/>
    <lineage>
        <taxon>Bacteria</taxon>
        <taxon>Bacillati</taxon>
        <taxon>Bacillota</taxon>
        <taxon>Bacilli</taxon>
        <taxon>Bacillales</taxon>
        <taxon>Thermoactinomycetaceae</taxon>
        <taxon>Salinithrix</taxon>
    </lineage>
</organism>
<dbReference type="PANTHER" id="PTHR12558:SF13">
    <property type="entry name" value="CELL DIVISION CYCLE PROTEIN 27 HOMOLOG"/>
    <property type="match status" value="1"/>
</dbReference>
<dbReference type="PROSITE" id="PS50005">
    <property type="entry name" value="TPR"/>
    <property type="match status" value="4"/>
</dbReference>
<feature type="repeat" description="TPR" evidence="1">
    <location>
        <begin position="281"/>
        <end position="314"/>
    </location>
</feature>
<accession>A0ABV8JNQ5</accession>
<dbReference type="PANTHER" id="PTHR12558">
    <property type="entry name" value="CELL DIVISION CYCLE 16,23,27"/>
    <property type="match status" value="1"/>
</dbReference>
<dbReference type="CDD" id="cd00093">
    <property type="entry name" value="HTH_XRE"/>
    <property type="match status" value="1"/>
</dbReference>
<sequence length="444" mass="51786">MGKVIDIHEIGEIIRKLRKERGLRLEDLADSNISPATISNIERGVPHVNPEKTQYLLGKMNIETDKLPELIMGEKRALEGMEFQFLAVDSLWGAGEFQKALDKLQAINLDDPHPLAPDWYYYCGKCYLELKNWRKAERSFYKGIQLATQNSVAQRDNIEAACFLEIALCSYHQNDLVKAIQFSDSGIDAFNPEGGRTYLWPLLHRNKGVYLERLGRVAEGMKLVQEMWGLLPSMEQVDSVLGFYWLRAEFSRRMGMLEDALKYAVEGLKLARINEKYDSMFSSWTVLGGVYMARKEWDKAEEAFKTALSCEKRVTNQKRSIIMYNRLGRLYFQQGRLEEAKETIRTSIQYGENLNDAPHLVKSLLTMGEIHYSEGDREKSLLHYQRALDLARKHGYRKLENRVLYHLAQYWDEIDEKEFQNCMRNMYKAQEFLKFEEDVDHELD</sequence>
<feature type="domain" description="HTH cro/C1-type" evidence="2">
    <location>
        <begin position="14"/>
        <end position="67"/>
    </location>
</feature>
<feature type="repeat" description="TPR" evidence="1">
    <location>
        <begin position="361"/>
        <end position="394"/>
    </location>
</feature>
<dbReference type="RefSeq" id="WP_380705416.1">
    <property type="nucleotide sequence ID" value="NZ_JBHSAP010000015.1"/>
</dbReference>
<reference evidence="4" key="1">
    <citation type="journal article" date="2019" name="Int. J. Syst. Evol. Microbiol.">
        <title>The Global Catalogue of Microorganisms (GCM) 10K type strain sequencing project: providing services to taxonomists for standard genome sequencing and annotation.</title>
        <authorList>
            <consortium name="The Broad Institute Genomics Platform"/>
            <consortium name="The Broad Institute Genome Sequencing Center for Infectious Disease"/>
            <person name="Wu L."/>
            <person name="Ma J."/>
        </authorList>
    </citation>
    <scope>NUCLEOTIDE SEQUENCE [LARGE SCALE GENOMIC DNA]</scope>
    <source>
        <strain evidence="4">IBRC-M 10813</strain>
    </source>
</reference>
<dbReference type="SUPFAM" id="SSF47413">
    <property type="entry name" value="lambda repressor-like DNA-binding domains"/>
    <property type="match status" value="1"/>
</dbReference>
<feature type="repeat" description="TPR" evidence="1">
    <location>
        <begin position="321"/>
        <end position="354"/>
    </location>
</feature>
<name>A0ABV8JNQ5_9BACL</name>
<keyword evidence="4" id="KW-1185">Reference proteome</keyword>
<dbReference type="Proteomes" id="UP001595843">
    <property type="component" value="Unassembled WGS sequence"/>
</dbReference>
<evidence type="ECO:0000256" key="1">
    <source>
        <dbReference type="PROSITE-ProRule" id="PRU00339"/>
    </source>
</evidence>
<dbReference type="Pfam" id="PF13424">
    <property type="entry name" value="TPR_12"/>
    <property type="match status" value="1"/>
</dbReference>
<comment type="caution">
    <text evidence="3">The sequence shown here is derived from an EMBL/GenBank/DDBJ whole genome shotgun (WGS) entry which is preliminary data.</text>
</comment>
<dbReference type="Pfam" id="PF01381">
    <property type="entry name" value="HTH_3"/>
    <property type="match status" value="1"/>
</dbReference>
<dbReference type="SUPFAM" id="SSF48452">
    <property type="entry name" value="TPR-like"/>
    <property type="match status" value="2"/>
</dbReference>
<feature type="repeat" description="TPR" evidence="1">
    <location>
        <begin position="117"/>
        <end position="150"/>
    </location>
</feature>
<proteinExistence type="predicted"/>
<evidence type="ECO:0000313" key="3">
    <source>
        <dbReference type="EMBL" id="MFC4077609.1"/>
    </source>
</evidence>
<protein>
    <submittedName>
        <fullName evidence="3">Tetratricopeptide repeat protein</fullName>
    </submittedName>
</protein>
<gene>
    <name evidence="3" type="ORF">ACFOUO_12455</name>
</gene>
<dbReference type="InterPro" id="IPR010982">
    <property type="entry name" value="Lambda_DNA-bd_dom_sf"/>
</dbReference>
<dbReference type="PROSITE" id="PS50943">
    <property type="entry name" value="HTH_CROC1"/>
    <property type="match status" value="1"/>
</dbReference>
<dbReference type="InterPro" id="IPR011990">
    <property type="entry name" value="TPR-like_helical_dom_sf"/>
</dbReference>
<keyword evidence="1" id="KW-0802">TPR repeat</keyword>
<evidence type="ECO:0000259" key="2">
    <source>
        <dbReference type="PROSITE" id="PS50943"/>
    </source>
</evidence>
<dbReference type="InterPro" id="IPR001387">
    <property type="entry name" value="Cro/C1-type_HTH"/>
</dbReference>